<evidence type="ECO:0000313" key="3">
    <source>
        <dbReference type="EMBL" id="OVE46934.1"/>
    </source>
</evidence>
<dbReference type="PANTHER" id="PTHR35037">
    <property type="entry name" value="C-TERMINAL REGION OF AIDA-LIKE PROTEIN"/>
    <property type="match status" value="1"/>
</dbReference>
<proteinExistence type="predicted"/>
<evidence type="ECO:0000256" key="1">
    <source>
        <dbReference type="ARBA" id="ARBA00022729"/>
    </source>
</evidence>
<reference evidence="3 4" key="1">
    <citation type="submission" date="2017-05" db="EMBL/GenBank/DDBJ databases">
        <title>Chromobacterium violaceum GHPS1 isolated from Hydrocarbon polluted soil in French Guiana display an awesome secondary metabolite arsenal and a battery of drug and heavy-metal-resistance and detoxification of xenobiotics proteins.</title>
        <authorList>
            <person name="Belbahri L."/>
        </authorList>
    </citation>
    <scope>NUCLEOTIDE SEQUENCE [LARGE SCALE GENOMIC DNA]</scope>
    <source>
        <strain evidence="3 4">GHPS1</strain>
    </source>
</reference>
<dbReference type="Proteomes" id="UP000196342">
    <property type="component" value="Unassembled WGS sequence"/>
</dbReference>
<dbReference type="GO" id="GO:0019867">
    <property type="term" value="C:outer membrane"/>
    <property type="evidence" value="ECO:0007669"/>
    <property type="project" value="InterPro"/>
</dbReference>
<dbReference type="NCBIfam" id="TIGR01414">
    <property type="entry name" value="autotrans_barl"/>
    <property type="match status" value="1"/>
</dbReference>
<dbReference type="InterPro" id="IPR036709">
    <property type="entry name" value="Autotransporte_beta_dom_sf"/>
</dbReference>
<dbReference type="Pfam" id="PF03212">
    <property type="entry name" value="Pertactin"/>
    <property type="match status" value="1"/>
</dbReference>
<dbReference type="Gene3D" id="2.40.128.130">
    <property type="entry name" value="Autotransporter beta-domain"/>
    <property type="match status" value="1"/>
</dbReference>
<dbReference type="SMART" id="SM00869">
    <property type="entry name" value="Autotransporter"/>
    <property type="match status" value="1"/>
</dbReference>
<keyword evidence="4" id="KW-1185">Reference proteome</keyword>
<dbReference type="PRINTS" id="PR01484">
    <property type="entry name" value="PRTACTNFAMLY"/>
</dbReference>
<organism evidence="3 4">
    <name type="scientific">Chromobacterium violaceum</name>
    <dbReference type="NCBI Taxonomy" id="536"/>
    <lineage>
        <taxon>Bacteria</taxon>
        <taxon>Pseudomonadati</taxon>
        <taxon>Pseudomonadota</taxon>
        <taxon>Betaproteobacteria</taxon>
        <taxon>Neisseriales</taxon>
        <taxon>Chromobacteriaceae</taxon>
        <taxon>Chromobacterium</taxon>
    </lineage>
</organism>
<keyword evidence="1" id="KW-0732">Signal</keyword>
<dbReference type="AlphaFoldDB" id="A0A202B5X1"/>
<dbReference type="Pfam" id="PF03797">
    <property type="entry name" value="Autotransporter"/>
    <property type="match status" value="1"/>
</dbReference>
<dbReference type="SUPFAM" id="SSF51126">
    <property type="entry name" value="Pectin lyase-like"/>
    <property type="match status" value="1"/>
</dbReference>
<dbReference type="Gene3D" id="2.160.20.20">
    <property type="match status" value="1"/>
</dbReference>
<dbReference type="PROSITE" id="PS51257">
    <property type="entry name" value="PROKAR_LIPOPROTEIN"/>
    <property type="match status" value="1"/>
</dbReference>
<dbReference type="InterPro" id="IPR003991">
    <property type="entry name" value="Pertactin_virulence_factor"/>
</dbReference>
<dbReference type="SUPFAM" id="SSF103515">
    <property type="entry name" value="Autotransporter"/>
    <property type="match status" value="1"/>
</dbReference>
<evidence type="ECO:0000313" key="4">
    <source>
        <dbReference type="Proteomes" id="UP000196342"/>
    </source>
</evidence>
<dbReference type="CDD" id="cd01343">
    <property type="entry name" value="PL1_Passenger_AT"/>
    <property type="match status" value="1"/>
</dbReference>
<accession>A0A202B5X1</accession>
<dbReference type="InterPro" id="IPR011050">
    <property type="entry name" value="Pectin_lyase_fold/virulence"/>
</dbReference>
<protein>
    <recommendedName>
        <fullName evidence="2">Autotransporter domain-containing protein</fullName>
    </recommendedName>
</protein>
<dbReference type="InterPro" id="IPR051551">
    <property type="entry name" value="Autotransporter_adhesion"/>
</dbReference>
<name>A0A202B5X1_CHRVL</name>
<comment type="caution">
    <text evidence="3">The sequence shown here is derived from an EMBL/GenBank/DDBJ whole genome shotgun (WGS) entry which is preliminary data.</text>
</comment>
<dbReference type="InterPro" id="IPR005546">
    <property type="entry name" value="Autotransporte_beta"/>
</dbReference>
<gene>
    <name evidence="3" type="ORF">CBW21_16125</name>
</gene>
<dbReference type="InterPro" id="IPR004899">
    <property type="entry name" value="Pertactin_central"/>
</dbReference>
<dbReference type="InterPro" id="IPR006315">
    <property type="entry name" value="OM_autotransptr_brl_dom"/>
</dbReference>
<dbReference type="PANTHER" id="PTHR35037:SF7">
    <property type="entry name" value="AUTOTRANSPORTER"/>
    <property type="match status" value="1"/>
</dbReference>
<dbReference type="PROSITE" id="PS51208">
    <property type="entry name" value="AUTOTRANSPORTER"/>
    <property type="match status" value="1"/>
</dbReference>
<dbReference type="InterPro" id="IPR012332">
    <property type="entry name" value="Autotransporter_pectin_lyase_C"/>
</dbReference>
<feature type="domain" description="Autotransporter" evidence="2">
    <location>
        <begin position="591"/>
        <end position="859"/>
    </location>
</feature>
<evidence type="ECO:0000259" key="2">
    <source>
        <dbReference type="PROSITE" id="PS51208"/>
    </source>
</evidence>
<sequence>MRTQAVSRPFPSRPAGIMFFALCGAGAGAGLACAGAVGAPLRTQQAMQTTIAGDHAGDYAEVMDGALTIAPGAVLGADGLGTSLRQSGGYSVVGSGAQLTGGIEMTGHAATRLGVGAGPQAKSYRLAMADGSAAHLDNIWLRSLPDGATSANGGTALDLRDHAAATMGANTRLQATVPLSDGMELVAHASAIVDGSRIEGTMSGAQAAGAALLSLHRATLIGGAQGLVASQQSLVTVSGGQIASLGTTSNPHGDVDSVGLFAISGGPADAPLSVDVSGHAVIQAKGARSAGLLAEAIDAPIEVSVRDSVIQGDHDGIVVNMNPVLSGGAKQATLDVAGTQVVSGDGAAIRLGRGAKAAIALSRNASVNPASGVALLTGAGSEASVTVENAAVNGRAVNQGGTSRIALGANGVWRGGMSGVDSLTVNAGGLWALDGSSDVGQLAMNGGTVNLNGGSQAHVLSARTLSGHGNFLLKTDLAGYAGDQLAVSGLATGSHVLTVADTGRAVADPKSLQVVRTGGGDAGFSLANGAVDLGVYRYRLQRDGFNWNLVPLTTGRYSASATSVLNLISASPVVWYGQERTLRSRLGELRFDRDRGGAWVRPYAGDYRILGVTGAAFQQRQSGIALGADKALPLGSGKAYVGGVFNYSHAELDDHAGASGVVDAYSVGLYGVWLAQNGAYLHGLASLNRYQNQGQATMSNGVRAKGSYRQNGVGASLEAGRRFALPRDWFVQPYAQLAGVRMNGATVALDNGMLAQADHADSIQGSVGASLGRGMHVAKGGVVEPYVRLAVTHEFVKNNSVRVNGQPFDANLNGSRVEIGAGVSAEIGKRLSGHLDYAYAKGPRLEKPFMLDAGIRYQW</sequence>
<dbReference type="EMBL" id="NHOO01000014">
    <property type="protein sequence ID" value="OVE46934.1"/>
    <property type="molecule type" value="Genomic_DNA"/>
</dbReference>